<dbReference type="Proteomes" id="UP001418222">
    <property type="component" value="Unassembled WGS sequence"/>
</dbReference>
<feature type="region of interest" description="Disordered" evidence="1">
    <location>
        <begin position="1"/>
        <end position="20"/>
    </location>
</feature>
<protein>
    <submittedName>
        <fullName evidence="2">Uncharacterized protein</fullName>
    </submittedName>
</protein>
<reference evidence="2 3" key="1">
    <citation type="journal article" date="2022" name="Nat. Plants">
        <title>Genomes of leafy and leafless Platanthera orchids illuminate the evolution of mycoheterotrophy.</title>
        <authorList>
            <person name="Li M.H."/>
            <person name="Liu K.W."/>
            <person name="Li Z."/>
            <person name="Lu H.C."/>
            <person name="Ye Q.L."/>
            <person name="Zhang D."/>
            <person name="Wang J.Y."/>
            <person name="Li Y.F."/>
            <person name="Zhong Z.M."/>
            <person name="Liu X."/>
            <person name="Yu X."/>
            <person name="Liu D.K."/>
            <person name="Tu X.D."/>
            <person name="Liu B."/>
            <person name="Hao Y."/>
            <person name="Liao X.Y."/>
            <person name="Jiang Y.T."/>
            <person name="Sun W.H."/>
            <person name="Chen J."/>
            <person name="Chen Y.Q."/>
            <person name="Ai Y."/>
            <person name="Zhai J.W."/>
            <person name="Wu S.S."/>
            <person name="Zhou Z."/>
            <person name="Hsiao Y.Y."/>
            <person name="Wu W.L."/>
            <person name="Chen Y.Y."/>
            <person name="Lin Y.F."/>
            <person name="Hsu J.L."/>
            <person name="Li C.Y."/>
            <person name="Wang Z.W."/>
            <person name="Zhao X."/>
            <person name="Zhong W.Y."/>
            <person name="Ma X.K."/>
            <person name="Ma L."/>
            <person name="Huang J."/>
            <person name="Chen G.Z."/>
            <person name="Huang M.Z."/>
            <person name="Huang L."/>
            <person name="Peng D.H."/>
            <person name="Luo Y.B."/>
            <person name="Zou S.Q."/>
            <person name="Chen S.P."/>
            <person name="Lan S."/>
            <person name="Tsai W.C."/>
            <person name="Van de Peer Y."/>
            <person name="Liu Z.J."/>
        </authorList>
    </citation>
    <scope>NUCLEOTIDE SEQUENCE [LARGE SCALE GENOMIC DNA]</scope>
    <source>
        <strain evidence="2">Lor287</strain>
    </source>
</reference>
<feature type="compositionally biased region" description="Pro residues" evidence="1">
    <location>
        <begin position="38"/>
        <end position="59"/>
    </location>
</feature>
<feature type="compositionally biased region" description="Low complexity" evidence="1">
    <location>
        <begin position="89"/>
        <end position="99"/>
    </location>
</feature>
<comment type="caution">
    <text evidence="2">The sequence shown here is derived from an EMBL/GenBank/DDBJ whole genome shotgun (WGS) entry which is preliminary data.</text>
</comment>
<evidence type="ECO:0000256" key="1">
    <source>
        <dbReference type="SAM" id="MobiDB-lite"/>
    </source>
</evidence>
<proteinExistence type="predicted"/>
<gene>
    <name evidence="2" type="ORF">KSP39_PZI009313</name>
</gene>
<evidence type="ECO:0000313" key="3">
    <source>
        <dbReference type="Proteomes" id="UP001418222"/>
    </source>
</evidence>
<name>A0AAP0BL69_9ASPA</name>
<organism evidence="2 3">
    <name type="scientific">Platanthera zijinensis</name>
    <dbReference type="NCBI Taxonomy" id="2320716"/>
    <lineage>
        <taxon>Eukaryota</taxon>
        <taxon>Viridiplantae</taxon>
        <taxon>Streptophyta</taxon>
        <taxon>Embryophyta</taxon>
        <taxon>Tracheophyta</taxon>
        <taxon>Spermatophyta</taxon>
        <taxon>Magnoliopsida</taxon>
        <taxon>Liliopsida</taxon>
        <taxon>Asparagales</taxon>
        <taxon>Orchidaceae</taxon>
        <taxon>Orchidoideae</taxon>
        <taxon>Orchideae</taxon>
        <taxon>Orchidinae</taxon>
        <taxon>Platanthera</taxon>
    </lineage>
</organism>
<evidence type="ECO:0000313" key="2">
    <source>
        <dbReference type="EMBL" id="KAK8943197.1"/>
    </source>
</evidence>
<dbReference type="AlphaFoldDB" id="A0AAP0BL69"/>
<feature type="region of interest" description="Disordered" evidence="1">
    <location>
        <begin position="86"/>
        <end position="127"/>
    </location>
</feature>
<keyword evidence="3" id="KW-1185">Reference proteome</keyword>
<feature type="region of interest" description="Disordered" evidence="1">
    <location>
        <begin position="38"/>
        <end position="70"/>
    </location>
</feature>
<dbReference type="EMBL" id="JBBWWQ010000007">
    <property type="protein sequence ID" value="KAK8943197.1"/>
    <property type="molecule type" value="Genomic_DNA"/>
</dbReference>
<sequence>MIFPTLSSAFSRSNGGPNFNNDLASDRVILHYIRTGSIPPPLSNIPTSPIPVPPTPPSKPTLLPTSDDDDDLQTYIQFKQFMKMKQRYSHASSPTSIPATPSPSHSPDPFGGSFAQDPYEGLDLLDS</sequence>
<accession>A0AAP0BL69</accession>